<dbReference type="PANTHER" id="PTHR11920">
    <property type="entry name" value="GUANYLYL CYCLASE"/>
    <property type="match status" value="1"/>
</dbReference>
<dbReference type="GO" id="GO:0007168">
    <property type="term" value="P:receptor guanylyl cyclase signaling pathway"/>
    <property type="evidence" value="ECO:0007669"/>
    <property type="project" value="TreeGrafter"/>
</dbReference>
<evidence type="ECO:0000313" key="9">
    <source>
        <dbReference type="EMBL" id="QDZ03026.1"/>
    </source>
</evidence>
<dbReference type="GO" id="GO:0004383">
    <property type="term" value="F:guanylate cyclase activity"/>
    <property type="evidence" value="ECO:0007669"/>
    <property type="project" value="TreeGrafter"/>
</dbReference>
<dbReference type="Pfam" id="PF00211">
    <property type="entry name" value="Guanylate_cyc"/>
    <property type="match status" value="1"/>
</dbReference>
<keyword evidence="5 7" id="KW-0472">Membrane</keyword>
<dbReference type="AlphaFoldDB" id="A0A5B8L4S4"/>
<protein>
    <submittedName>
        <fullName evidence="9">Adenylate/guanylate cyclase domain-containing protein</fullName>
    </submittedName>
</protein>
<dbReference type="GO" id="GO:0035556">
    <property type="term" value="P:intracellular signal transduction"/>
    <property type="evidence" value="ECO:0007669"/>
    <property type="project" value="InterPro"/>
</dbReference>
<evidence type="ECO:0000256" key="2">
    <source>
        <dbReference type="ARBA" id="ARBA00022692"/>
    </source>
</evidence>
<evidence type="ECO:0000256" key="7">
    <source>
        <dbReference type="SAM" id="Phobius"/>
    </source>
</evidence>
<feature type="domain" description="Guanylate cyclase" evidence="8">
    <location>
        <begin position="222"/>
        <end position="349"/>
    </location>
</feature>
<comment type="subcellular location">
    <subcellularLocation>
        <location evidence="1">Membrane</location>
    </subcellularLocation>
</comment>
<evidence type="ECO:0000256" key="1">
    <source>
        <dbReference type="ARBA" id="ARBA00004370"/>
    </source>
</evidence>
<dbReference type="InterPro" id="IPR029787">
    <property type="entry name" value="Nucleotide_cyclase"/>
</dbReference>
<sequence>MLLASYFDYGTHGYPPKVARRLRATNITAGAVAATMVVFQLVSPGLPDWLTVATIVGNASIPLLHRFGPVAAPVALIALLWLHVSRVILEIGTSDGIYLAFLSAAPLSILLLGLERLWIAALLSIVSIALAAVLFITVPADTGVVTPTETRINFVLNLTLNATVLFLVIAYIARIAARAEEAAERERERSDLLLLNILPEPVANRLRDAPGDLVADRYQEASVLFADIAGFTRHASQAEPEALVGFLNTVFRRFDAIVESHGLEKIKTLGDGYVVMSGVPVPRADHAEALAHAALSLRDAASGLTDISGQPLAMRIGLATGPVIAGVIGSKKFFYDVWGDAVNMAARMQETGLPGRIHVTSEMARLLEGSFALTARGPVEVKGKGSSETWFLVGSRKAGHHAIVDEDTIENPVDPV</sequence>
<proteinExistence type="predicted"/>
<dbReference type="GO" id="GO:0004016">
    <property type="term" value="F:adenylate cyclase activity"/>
    <property type="evidence" value="ECO:0007669"/>
    <property type="project" value="TreeGrafter"/>
</dbReference>
<gene>
    <name evidence="9" type="ORF">FQ775_23120</name>
</gene>
<reference evidence="9" key="1">
    <citation type="submission" date="2020-04" db="EMBL/GenBank/DDBJ databases">
        <title>Nitratireductor sp. nov. isolated from mangrove soil.</title>
        <authorList>
            <person name="Ye Y."/>
        </authorList>
    </citation>
    <scope>NUCLEOTIDE SEQUENCE</scope>
    <source>
        <strain evidence="9">SY7</strain>
    </source>
</reference>
<dbReference type="InterPro" id="IPR001054">
    <property type="entry name" value="A/G_cyclase"/>
</dbReference>
<dbReference type="SMART" id="SM00044">
    <property type="entry name" value="CYCc"/>
    <property type="match status" value="1"/>
</dbReference>
<keyword evidence="4 7" id="KW-1133">Transmembrane helix</keyword>
<evidence type="ECO:0000256" key="4">
    <source>
        <dbReference type="ARBA" id="ARBA00022989"/>
    </source>
</evidence>
<accession>A0A5B8L4S4</accession>
<evidence type="ECO:0000256" key="3">
    <source>
        <dbReference type="ARBA" id="ARBA00022741"/>
    </source>
</evidence>
<keyword evidence="3" id="KW-0547">Nucleotide-binding</keyword>
<feature type="transmembrane region" description="Helical" evidence="7">
    <location>
        <begin position="120"/>
        <end position="140"/>
    </location>
</feature>
<dbReference type="SUPFAM" id="SSF55073">
    <property type="entry name" value="Nucleotide cyclase"/>
    <property type="match status" value="1"/>
</dbReference>
<evidence type="ECO:0000259" key="8">
    <source>
        <dbReference type="PROSITE" id="PS50125"/>
    </source>
</evidence>
<dbReference type="Proteomes" id="UP000321389">
    <property type="component" value="Chromosome"/>
</dbReference>
<feature type="transmembrane region" description="Helical" evidence="7">
    <location>
        <begin position="96"/>
        <end position="114"/>
    </location>
</feature>
<dbReference type="Gene3D" id="3.30.70.1230">
    <property type="entry name" value="Nucleotide cyclase"/>
    <property type="match status" value="1"/>
</dbReference>
<dbReference type="PROSITE" id="PS50125">
    <property type="entry name" value="GUANYLATE_CYCLASE_2"/>
    <property type="match status" value="1"/>
</dbReference>
<organism evidence="9 10">
    <name type="scientific">Nitratireductor mangrovi</name>
    <dbReference type="NCBI Taxonomy" id="2599600"/>
    <lineage>
        <taxon>Bacteria</taxon>
        <taxon>Pseudomonadati</taxon>
        <taxon>Pseudomonadota</taxon>
        <taxon>Alphaproteobacteria</taxon>
        <taxon>Hyphomicrobiales</taxon>
        <taxon>Phyllobacteriaceae</taxon>
        <taxon>Nitratireductor</taxon>
    </lineage>
</organism>
<dbReference type="EMBL" id="CP042301">
    <property type="protein sequence ID" value="QDZ03026.1"/>
    <property type="molecule type" value="Genomic_DNA"/>
</dbReference>
<dbReference type="GO" id="GO:0001653">
    <property type="term" value="F:peptide receptor activity"/>
    <property type="evidence" value="ECO:0007669"/>
    <property type="project" value="TreeGrafter"/>
</dbReference>
<dbReference type="CDD" id="cd07302">
    <property type="entry name" value="CHD"/>
    <property type="match status" value="1"/>
</dbReference>
<feature type="transmembrane region" description="Helical" evidence="7">
    <location>
        <begin position="63"/>
        <end position="84"/>
    </location>
</feature>
<dbReference type="KEGG" id="niy:FQ775_23120"/>
<name>A0A5B8L4S4_9HYPH</name>
<dbReference type="RefSeq" id="WP_146301659.1">
    <property type="nucleotide sequence ID" value="NZ_CP042301.2"/>
</dbReference>
<dbReference type="OrthoDB" id="315417at2"/>
<dbReference type="InterPro" id="IPR048432">
    <property type="entry name" value="MASE7"/>
</dbReference>
<keyword evidence="6" id="KW-0456">Lyase</keyword>
<evidence type="ECO:0000313" key="10">
    <source>
        <dbReference type="Proteomes" id="UP000321389"/>
    </source>
</evidence>
<dbReference type="Pfam" id="PF20967">
    <property type="entry name" value="MASE7"/>
    <property type="match status" value="1"/>
</dbReference>
<feature type="transmembrane region" description="Helical" evidence="7">
    <location>
        <begin position="24"/>
        <end position="43"/>
    </location>
</feature>
<dbReference type="GO" id="GO:0000166">
    <property type="term" value="F:nucleotide binding"/>
    <property type="evidence" value="ECO:0007669"/>
    <property type="project" value="UniProtKB-KW"/>
</dbReference>
<dbReference type="InterPro" id="IPR050401">
    <property type="entry name" value="Cyclic_nucleotide_synthase"/>
</dbReference>
<keyword evidence="2 7" id="KW-0812">Transmembrane</keyword>
<dbReference type="PANTHER" id="PTHR11920:SF335">
    <property type="entry name" value="GUANYLATE CYCLASE"/>
    <property type="match status" value="1"/>
</dbReference>
<evidence type="ECO:0000256" key="5">
    <source>
        <dbReference type="ARBA" id="ARBA00023136"/>
    </source>
</evidence>
<dbReference type="GO" id="GO:0005886">
    <property type="term" value="C:plasma membrane"/>
    <property type="evidence" value="ECO:0007669"/>
    <property type="project" value="TreeGrafter"/>
</dbReference>
<feature type="transmembrane region" description="Helical" evidence="7">
    <location>
        <begin position="152"/>
        <end position="173"/>
    </location>
</feature>
<keyword evidence="10" id="KW-1185">Reference proteome</keyword>
<evidence type="ECO:0000256" key="6">
    <source>
        <dbReference type="ARBA" id="ARBA00023239"/>
    </source>
</evidence>